<evidence type="ECO:0000313" key="1">
    <source>
        <dbReference type="EMBL" id="XAE42938.1"/>
    </source>
</evidence>
<protein>
    <submittedName>
        <fullName evidence="1">DUF1330 domain-containing protein</fullName>
    </submittedName>
</protein>
<keyword evidence="2" id="KW-1185">Reference proteome</keyword>
<proteinExistence type="predicted"/>
<dbReference type="PANTHER" id="PTHR40257">
    <property type="match status" value="1"/>
</dbReference>
<dbReference type="RefSeq" id="WP_342628545.1">
    <property type="nucleotide sequence ID" value="NZ_CP152276.1"/>
</dbReference>
<evidence type="ECO:0000313" key="2">
    <source>
        <dbReference type="Proteomes" id="UP001449795"/>
    </source>
</evidence>
<organism evidence="1 2">
    <name type="scientific">Nguyenibacter vanlangensis</name>
    <dbReference type="NCBI Taxonomy" id="1216886"/>
    <lineage>
        <taxon>Bacteria</taxon>
        <taxon>Pseudomonadati</taxon>
        <taxon>Pseudomonadota</taxon>
        <taxon>Alphaproteobacteria</taxon>
        <taxon>Acetobacterales</taxon>
        <taxon>Acetobacteraceae</taxon>
        <taxon>Nguyenibacter</taxon>
    </lineage>
</organism>
<gene>
    <name evidence="1" type="ORF">AAC691_00145</name>
</gene>
<accession>A0ABZ3D590</accession>
<dbReference type="EMBL" id="CP152276">
    <property type="protein sequence ID" value="XAE42938.1"/>
    <property type="molecule type" value="Genomic_DNA"/>
</dbReference>
<sequence length="153" mass="16591">MTAHASGPHLEPTQESGLRFIQRDIGGPVLMLNLLRFRATADYTDHPDLAPAAPISGANAFDSYIRYTLPFLRESGGDVVFLGAGGPFLIGPDDERWDLAMLVRQSSVASFLSFATNEAYRAGLGHRAAAIEDSRLLPLTELPLPAQSRRSEP</sequence>
<name>A0ABZ3D590_9PROT</name>
<dbReference type="InterPro" id="IPR011008">
    <property type="entry name" value="Dimeric_a/b-barrel"/>
</dbReference>
<dbReference type="SUPFAM" id="SSF54909">
    <property type="entry name" value="Dimeric alpha+beta barrel"/>
    <property type="match status" value="1"/>
</dbReference>
<dbReference type="Gene3D" id="3.30.70.100">
    <property type="match status" value="1"/>
</dbReference>
<reference evidence="1 2" key="1">
    <citation type="submission" date="2024-04" db="EMBL/GenBank/DDBJ databases">
        <title>Complete genome sequence of Nguyenibacter vanlangesis HBCM-1154, a strain capable of nitrogen fixation, IAA production, and phosphorus solubilization isolated from sugarcane soil.</title>
        <authorList>
            <person name="MY HANH P."/>
        </authorList>
    </citation>
    <scope>NUCLEOTIDE SEQUENCE [LARGE SCALE GENOMIC DNA]</scope>
    <source>
        <strain evidence="1 2">HBCM 1154</strain>
    </source>
</reference>
<dbReference type="Proteomes" id="UP001449795">
    <property type="component" value="Chromosome"/>
</dbReference>
<dbReference type="PANTHER" id="PTHR40257:SF1">
    <property type="entry name" value="DUF1330 DOMAIN-CONTAINING PROTEIN"/>
    <property type="match status" value="1"/>
</dbReference>